<dbReference type="InterPro" id="IPR003675">
    <property type="entry name" value="Rce1/LyrA-like_dom"/>
</dbReference>
<name>A0A1G6H1R9_9ACTN</name>
<feature type="transmembrane region" description="Helical" evidence="2">
    <location>
        <begin position="38"/>
        <end position="62"/>
    </location>
</feature>
<dbReference type="OrthoDB" id="2680086at2"/>
<dbReference type="AlphaFoldDB" id="A0A1G6H1R9"/>
<feature type="transmembrane region" description="Helical" evidence="2">
    <location>
        <begin position="89"/>
        <end position="108"/>
    </location>
</feature>
<keyword evidence="2" id="KW-0472">Membrane</keyword>
<keyword evidence="5" id="KW-1185">Reference proteome</keyword>
<evidence type="ECO:0000313" key="5">
    <source>
        <dbReference type="Proteomes" id="UP000199086"/>
    </source>
</evidence>
<dbReference type="GO" id="GO:0004175">
    <property type="term" value="F:endopeptidase activity"/>
    <property type="evidence" value="ECO:0007669"/>
    <property type="project" value="UniProtKB-ARBA"/>
</dbReference>
<proteinExistence type="predicted"/>
<dbReference type="GO" id="GO:0080120">
    <property type="term" value="P:CAAX-box protein maturation"/>
    <property type="evidence" value="ECO:0007669"/>
    <property type="project" value="UniProtKB-ARBA"/>
</dbReference>
<dbReference type="STRING" id="1577474.GA0111570_10637"/>
<feature type="transmembrane region" description="Helical" evidence="2">
    <location>
        <begin position="229"/>
        <end position="246"/>
    </location>
</feature>
<feature type="transmembrane region" description="Helical" evidence="2">
    <location>
        <begin position="205"/>
        <end position="223"/>
    </location>
</feature>
<keyword evidence="2" id="KW-1133">Transmembrane helix</keyword>
<feature type="compositionally biased region" description="Basic and acidic residues" evidence="1">
    <location>
        <begin position="346"/>
        <end position="362"/>
    </location>
</feature>
<dbReference type="Proteomes" id="UP000199086">
    <property type="component" value="Unassembled WGS sequence"/>
</dbReference>
<feature type="transmembrane region" description="Helical" evidence="2">
    <location>
        <begin position="129"/>
        <end position="149"/>
    </location>
</feature>
<accession>A0A1G6H1R9</accession>
<evidence type="ECO:0000259" key="3">
    <source>
        <dbReference type="Pfam" id="PF02517"/>
    </source>
</evidence>
<sequence length="362" mass="38872">MAPSRSADPWSPMPALPLGPQDYYGLLRTERYRWWRGLLGIVLLLFGWLVVGGVLGSIGLAVDLVRGDVTLAQLTMEEVLAGRISMGPAFFIANNLGLAALVPLSMLLNRVLFGQRAGWLSSVAGRFRWRWLLWCLLLVGVPWLVYYLVEMLVVPVGGAPVALSGSVVVLLLLTLVTTPLQSAGEEWAFRGFIPRCIAAMVPDPRIGLGLAALLGAALFMLIHLAHDPWLNLFYFGFGLLQTALVWRTGGLEAAVTLHAVNNLVGLVPIVLTGQLGTFADRSAGAGDWSVLVPMVLGTVLVVVVDRMARRRGVARLFTPTAPGVPSGWGSPVGGSDIGAPRVTLEPYEHRDDPHPGAGDRRA</sequence>
<gene>
    <name evidence="4" type="ORF">GA0111570_10637</name>
</gene>
<feature type="region of interest" description="Disordered" evidence="1">
    <location>
        <begin position="327"/>
        <end position="362"/>
    </location>
</feature>
<evidence type="ECO:0000256" key="2">
    <source>
        <dbReference type="SAM" id="Phobius"/>
    </source>
</evidence>
<dbReference type="GO" id="GO:0006508">
    <property type="term" value="P:proteolysis"/>
    <property type="evidence" value="ECO:0007669"/>
    <property type="project" value="UniProtKB-KW"/>
</dbReference>
<feature type="domain" description="CAAX prenyl protease 2/Lysostaphin resistance protein A-like" evidence="3">
    <location>
        <begin position="170"/>
        <end position="264"/>
    </location>
</feature>
<keyword evidence="2" id="KW-0812">Transmembrane</keyword>
<organism evidence="4 5">
    <name type="scientific">Raineyella antarctica</name>
    <dbReference type="NCBI Taxonomy" id="1577474"/>
    <lineage>
        <taxon>Bacteria</taxon>
        <taxon>Bacillati</taxon>
        <taxon>Actinomycetota</taxon>
        <taxon>Actinomycetes</taxon>
        <taxon>Propionibacteriales</taxon>
        <taxon>Propionibacteriaceae</taxon>
        <taxon>Raineyella</taxon>
    </lineage>
</organism>
<reference evidence="4 5" key="1">
    <citation type="submission" date="2016-06" db="EMBL/GenBank/DDBJ databases">
        <authorList>
            <person name="Olsen C.W."/>
            <person name="Carey S."/>
            <person name="Hinshaw L."/>
            <person name="Karasin A.I."/>
        </authorList>
    </citation>
    <scope>NUCLEOTIDE SEQUENCE [LARGE SCALE GENOMIC DNA]</scope>
    <source>
        <strain evidence="4 5">LZ-22</strain>
    </source>
</reference>
<dbReference type="Pfam" id="PF02517">
    <property type="entry name" value="Rce1-like"/>
    <property type="match status" value="1"/>
</dbReference>
<feature type="transmembrane region" description="Helical" evidence="2">
    <location>
        <begin position="161"/>
        <end position="184"/>
    </location>
</feature>
<evidence type="ECO:0000256" key="1">
    <source>
        <dbReference type="SAM" id="MobiDB-lite"/>
    </source>
</evidence>
<dbReference type="EMBL" id="FMYF01000006">
    <property type="protein sequence ID" value="SDB88088.1"/>
    <property type="molecule type" value="Genomic_DNA"/>
</dbReference>
<feature type="transmembrane region" description="Helical" evidence="2">
    <location>
        <begin position="253"/>
        <end position="276"/>
    </location>
</feature>
<keyword evidence="4" id="KW-0378">Hydrolase</keyword>
<keyword evidence="4" id="KW-0645">Protease</keyword>
<dbReference type="RefSeq" id="WP_092610353.1">
    <property type="nucleotide sequence ID" value="NZ_FMYF01000006.1"/>
</dbReference>
<evidence type="ECO:0000313" key="4">
    <source>
        <dbReference type="EMBL" id="SDB88088.1"/>
    </source>
</evidence>
<feature type="transmembrane region" description="Helical" evidence="2">
    <location>
        <begin position="288"/>
        <end position="308"/>
    </location>
</feature>
<protein>
    <submittedName>
        <fullName evidence="4">Membrane protease YdiL, CAAX protease family</fullName>
    </submittedName>
</protein>